<gene>
    <name evidence="6" type="ORF">EPI10_023178</name>
</gene>
<dbReference type="InterPro" id="IPR036259">
    <property type="entry name" value="MFS_trans_sf"/>
</dbReference>
<keyword evidence="4" id="KW-1133">Transmembrane helix</keyword>
<keyword evidence="4" id="KW-0812">Transmembrane</keyword>
<accession>A0A5B6VU22</accession>
<evidence type="ECO:0000259" key="5">
    <source>
        <dbReference type="PROSITE" id="PS50850"/>
    </source>
</evidence>
<keyword evidence="4" id="KW-0472">Membrane</keyword>
<keyword evidence="7" id="KW-1185">Reference proteome</keyword>
<organism evidence="6 7">
    <name type="scientific">Gossypium australe</name>
    <dbReference type="NCBI Taxonomy" id="47621"/>
    <lineage>
        <taxon>Eukaryota</taxon>
        <taxon>Viridiplantae</taxon>
        <taxon>Streptophyta</taxon>
        <taxon>Embryophyta</taxon>
        <taxon>Tracheophyta</taxon>
        <taxon>Spermatophyta</taxon>
        <taxon>Magnoliopsida</taxon>
        <taxon>eudicotyledons</taxon>
        <taxon>Gunneridae</taxon>
        <taxon>Pentapetalae</taxon>
        <taxon>rosids</taxon>
        <taxon>malvids</taxon>
        <taxon>Malvales</taxon>
        <taxon>Malvaceae</taxon>
        <taxon>Malvoideae</taxon>
        <taxon>Gossypium</taxon>
    </lineage>
</organism>
<feature type="domain" description="Major facilitator superfamily (MFS) profile" evidence="5">
    <location>
        <begin position="30"/>
        <end position="131"/>
    </location>
</feature>
<evidence type="ECO:0000256" key="1">
    <source>
        <dbReference type="ARBA" id="ARBA00004141"/>
    </source>
</evidence>
<evidence type="ECO:0000256" key="2">
    <source>
        <dbReference type="ARBA" id="ARBA00010992"/>
    </source>
</evidence>
<dbReference type="PROSITE" id="PS50850">
    <property type="entry name" value="MFS"/>
    <property type="match status" value="1"/>
</dbReference>
<dbReference type="PANTHER" id="PTHR48021">
    <property type="match status" value="1"/>
</dbReference>
<keyword evidence="3 6" id="KW-0813">Transport</keyword>
<proteinExistence type="inferred from homology"/>
<dbReference type="PANTHER" id="PTHR48021:SF90">
    <property type="entry name" value="SUGAR TRANSPORTER ERD6-LIKE 5 ISOFORM X1"/>
    <property type="match status" value="1"/>
</dbReference>
<dbReference type="Gene3D" id="1.20.1250.20">
    <property type="entry name" value="MFS general substrate transporter like domains"/>
    <property type="match status" value="1"/>
</dbReference>
<sequence>MGEERATVLQSESLLVREGAGENSSSVPTTLVLSTFVAASISFGVGYIAGYTSPTQSVIMEDLGLSIAEFSLFGSLLNLGSILGALVSGKTVDLLGRKGVPWLLDVGRLLLGFSNGIAGYLVYVVKIPFPI</sequence>
<comment type="caution">
    <text evidence="6">The sequence shown here is derived from an EMBL/GenBank/DDBJ whole genome shotgun (WGS) entry which is preliminary data.</text>
</comment>
<dbReference type="AlphaFoldDB" id="A0A5B6VU22"/>
<feature type="transmembrane region" description="Helical" evidence="4">
    <location>
        <begin position="63"/>
        <end position="86"/>
    </location>
</feature>
<evidence type="ECO:0000256" key="3">
    <source>
        <dbReference type="ARBA" id="ARBA00022597"/>
    </source>
</evidence>
<reference evidence="7" key="1">
    <citation type="journal article" date="2019" name="Plant Biotechnol. J.">
        <title>Genome sequencing of the Australian wild diploid species Gossypium australe highlights disease resistance and delayed gland morphogenesis.</title>
        <authorList>
            <person name="Cai Y."/>
            <person name="Cai X."/>
            <person name="Wang Q."/>
            <person name="Wang P."/>
            <person name="Zhang Y."/>
            <person name="Cai C."/>
            <person name="Xu Y."/>
            <person name="Wang K."/>
            <person name="Zhou Z."/>
            <person name="Wang C."/>
            <person name="Geng S."/>
            <person name="Li B."/>
            <person name="Dong Q."/>
            <person name="Hou Y."/>
            <person name="Wang H."/>
            <person name="Ai P."/>
            <person name="Liu Z."/>
            <person name="Yi F."/>
            <person name="Sun M."/>
            <person name="An G."/>
            <person name="Cheng J."/>
            <person name="Zhang Y."/>
            <person name="Shi Q."/>
            <person name="Xie Y."/>
            <person name="Shi X."/>
            <person name="Chang Y."/>
            <person name="Huang F."/>
            <person name="Chen Y."/>
            <person name="Hong S."/>
            <person name="Mi L."/>
            <person name="Sun Q."/>
            <person name="Zhang L."/>
            <person name="Zhou B."/>
            <person name="Peng R."/>
            <person name="Zhang X."/>
            <person name="Liu F."/>
        </authorList>
    </citation>
    <scope>NUCLEOTIDE SEQUENCE [LARGE SCALE GENOMIC DNA]</scope>
    <source>
        <strain evidence="7">cv. PA1801</strain>
    </source>
</reference>
<evidence type="ECO:0000256" key="4">
    <source>
        <dbReference type="SAM" id="Phobius"/>
    </source>
</evidence>
<dbReference type="GO" id="GO:0022857">
    <property type="term" value="F:transmembrane transporter activity"/>
    <property type="evidence" value="ECO:0007669"/>
    <property type="project" value="InterPro"/>
</dbReference>
<comment type="subcellular location">
    <subcellularLocation>
        <location evidence="1">Membrane</location>
        <topology evidence="1">Multi-pass membrane protein</topology>
    </subcellularLocation>
</comment>
<evidence type="ECO:0000313" key="6">
    <source>
        <dbReference type="EMBL" id="KAA3472720.1"/>
    </source>
</evidence>
<dbReference type="OrthoDB" id="6339427at2759"/>
<dbReference type="EMBL" id="SMMG02000005">
    <property type="protein sequence ID" value="KAA3472720.1"/>
    <property type="molecule type" value="Genomic_DNA"/>
</dbReference>
<dbReference type="InterPro" id="IPR020846">
    <property type="entry name" value="MFS_dom"/>
</dbReference>
<dbReference type="InterPro" id="IPR050549">
    <property type="entry name" value="MFS_Trehalose_Transporter"/>
</dbReference>
<keyword evidence="3 6" id="KW-0762">Sugar transport</keyword>
<dbReference type="Proteomes" id="UP000325315">
    <property type="component" value="Unassembled WGS sequence"/>
</dbReference>
<name>A0A5B6VU22_9ROSI</name>
<comment type="similarity">
    <text evidence="2">Belongs to the major facilitator superfamily. Sugar transporter (TC 2.A.1.1) family.</text>
</comment>
<protein>
    <submittedName>
        <fullName evidence="6">Sugar transporter ERD6-like 5 isoform X3</fullName>
    </submittedName>
</protein>
<dbReference type="GO" id="GO:0016020">
    <property type="term" value="C:membrane"/>
    <property type="evidence" value="ECO:0007669"/>
    <property type="project" value="UniProtKB-SubCell"/>
</dbReference>
<feature type="transmembrane region" description="Helical" evidence="4">
    <location>
        <begin position="31"/>
        <end position="51"/>
    </location>
</feature>
<dbReference type="SUPFAM" id="SSF103473">
    <property type="entry name" value="MFS general substrate transporter"/>
    <property type="match status" value="1"/>
</dbReference>
<evidence type="ECO:0000313" key="7">
    <source>
        <dbReference type="Proteomes" id="UP000325315"/>
    </source>
</evidence>
<feature type="transmembrane region" description="Helical" evidence="4">
    <location>
        <begin position="106"/>
        <end position="125"/>
    </location>
</feature>